<name>I7LUZ1_TETTS</name>
<dbReference type="GO" id="GO:0005093">
    <property type="term" value="F:Rab GDP-dissociation inhibitor activity"/>
    <property type="evidence" value="ECO:0007669"/>
    <property type="project" value="InterPro"/>
</dbReference>
<dbReference type="InterPro" id="IPR000806">
    <property type="entry name" value="RabGDI"/>
</dbReference>
<dbReference type="GO" id="GO:0005737">
    <property type="term" value="C:cytoplasm"/>
    <property type="evidence" value="ECO:0007669"/>
    <property type="project" value="TreeGrafter"/>
</dbReference>
<dbReference type="PRINTS" id="PR00892">
    <property type="entry name" value="RABGDI"/>
</dbReference>
<dbReference type="FunFam" id="1.10.405.10:FF:000001">
    <property type="entry name" value="Rab GDP dissociation inhibitor"/>
    <property type="match status" value="1"/>
</dbReference>
<evidence type="ECO:0000256" key="1">
    <source>
        <dbReference type="ARBA" id="ARBA00005593"/>
    </source>
</evidence>
<keyword evidence="4" id="KW-1185">Reference proteome</keyword>
<sequence>MDDTYDVVVCGTGFIECILSGLLSLKGMKVLHIDRNSFYGGEGASVNLTNLWKIFRPNVDVPKVYGANRDWNIDLVPKFIMANGKLVKILLKTRVAGYLEWKCIDGTYVYQNKKAGIFSSGGPKIEKVPANDKEALQSDLMGLLEKRRCKNFFVYVSNYDAKDVNTYKGYDLKIMTMRQLLNKFDLEANTIDFIGHAVALFNNDQFLDRPAIECVDKIKLYMDSINRYGDSPFIYPVYGLGGIPEGFSRMSAIQGGTFMLNTDIDKIVYDENGRVCGVQAGDQVAKCKLVVCDPTYAIKTGNQNLVKKVGQIIRVICILDKPIPGTKDIPSVQIIIPQRQVNRQNDIYVMMVSSVHNVCQKGYYIAIISTTVETNNPRAEIQPAIDLIGKQNIKEQFEQISDSYIPTGDGSKNQVFISNSFDPSSHFEAETEAVLRIYKKITGEDIDLENLPEDVEQ</sequence>
<proteinExistence type="inferred from homology"/>
<protein>
    <recommendedName>
        <fullName evidence="2">Rab GDP dissociation inhibitor</fullName>
    </recommendedName>
</protein>
<dbReference type="Gene3D" id="1.10.405.10">
    <property type="entry name" value="Guanine Nucleotide Dissociation Inhibitor, domain 1"/>
    <property type="match status" value="1"/>
</dbReference>
<dbReference type="STRING" id="312017.I7LUZ1"/>
<dbReference type="RefSeq" id="XP_001016584.1">
    <property type="nucleotide sequence ID" value="XM_001016584.3"/>
</dbReference>
<evidence type="ECO:0000256" key="2">
    <source>
        <dbReference type="RuleBase" id="RU363124"/>
    </source>
</evidence>
<dbReference type="GO" id="GO:0016192">
    <property type="term" value="P:vesicle-mediated transport"/>
    <property type="evidence" value="ECO:0007669"/>
    <property type="project" value="TreeGrafter"/>
</dbReference>
<dbReference type="SUPFAM" id="SSF54373">
    <property type="entry name" value="FAD-linked reductases, C-terminal domain"/>
    <property type="match status" value="1"/>
</dbReference>
<dbReference type="InParanoid" id="I7LUZ1"/>
<dbReference type="Gene3D" id="3.50.50.60">
    <property type="entry name" value="FAD/NAD(P)-binding domain"/>
    <property type="match status" value="1"/>
</dbReference>
<dbReference type="PRINTS" id="PR00891">
    <property type="entry name" value="RABGDIREP"/>
</dbReference>
<reference evidence="4" key="1">
    <citation type="journal article" date="2006" name="PLoS Biol.">
        <title>Macronuclear genome sequence of the ciliate Tetrahymena thermophila, a model eukaryote.</title>
        <authorList>
            <person name="Eisen J.A."/>
            <person name="Coyne R.S."/>
            <person name="Wu M."/>
            <person name="Wu D."/>
            <person name="Thiagarajan M."/>
            <person name="Wortman J.R."/>
            <person name="Badger J.H."/>
            <person name="Ren Q."/>
            <person name="Amedeo P."/>
            <person name="Jones K.M."/>
            <person name="Tallon L.J."/>
            <person name="Delcher A.L."/>
            <person name="Salzberg S.L."/>
            <person name="Silva J.C."/>
            <person name="Haas B.J."/>
            <person name="Majoros W.H."/>
            <person name="Farzad M."/>
            <person name="Carlton J.M."/>
            <person name="Smith R.K. Jr."/>
            <person name="Garg J."/>
            <person name="Pearlman R.E."/>
            <person name="Karrer K.M."/>
            <person name="Sun L."/>
            <person name="Manning G."/>
            <person name="Elde N.C."/>
            <person name="Turkewitz A.P."/>
            <person name="Asai D.J."/>
            <person name="Wilkes D.E."/>
            <person name="Wang Y."/>
            <person name="Cai H."/>
            <person name="Collins K."/>
            <person name="Stewart B.A."/>
            <person name="Lee S.R."/>
            <person name="Wilamowska K."/>
            <person name="Weinberg Z."/>
            <person name="Ruzzo W.L."/>
            <person name="Wloga D."/>
            <person name="Gaertig J."/>
            <person name="Frankel J."/>
            <person name="Tsao C.-C."/>
            <person name="Gorovsky M.A."/>
            <person name="Keeling P.J."/>
            <person name="Waller R.F."/>
            <person name="Patron N.J."/>
            <person name="Cherry J.M."/>
            <person name="Stover N.A."/>
            <person name="Krieger C.J."/>
            <person name="del Toro C."/>
            <person name="Ryder H.F."/>
            <person name="Williamson S.C."/>
            <person name="Barbeau R.A."/>
            <person name="Hamilton E.P."/>
            <person name="Orias E."/>
        </authorList>
    </citation>
    <scope>NUCLEOTIDE SEQUENCE [LARGE SCALE GENOMIC DNA]</scope>
    <source>
        <strain evidence="4">SB210</strain>
    </source>
</reference>
<dbReference type="AlphaFoldDB" id="I7LUZ1"/>
<dbReference type="Gene3D" id="3.30.519.10">
    <property type="entry name" value="Guanine Nucleotide Dissociation Inhibitor, domain 2"/>
    <property type="match status" value="1"/>
</dbReference>
<dbReference type="HOGENOM" id="CLU_021695_0_0_1"/>
<dbReference type="GO" id="GO:0007264">
    <property type="term" value="P:small GTPase-mediated signal transduction"/>
    <property type="evidence" value="ECO:0007669"/>
    <property type="project" value="InterPro"/>
</dbReference>
<dbReference type="Proteomes" id="UP000009168">
    <property type="component" value="Unassembled WGS sequence"/>
</dbReference>
<dbReference type="eggNOG" id="KOG1439">
    <property type="taxonomic scope" value="Eukaryota"/>
</dbReference>
<evidence type="ECO:0000313" key="4">
    <source>
        <dbReference type="Proteomes" id="UP000009168"/>
    </source>
</evidence>
<dbReference type="InterPro" id="IPR018203">
    <property type="entry name" value="GDP_dissociation_inhibitor"/>
</dbReference>
<dbReference type="Pfam" id="PF00996">
    <property type="entry name" value="GDI"/>
    <property type="match status" value="1"/>
</dbReference>
<dbReference type="EMBL" id="GG662693">
    <property type="protein sequence ID" value="EAR96339.1"/>
    <property type="molecule type" value="Genomic_DNA"/>
</dbReference>
<comment type="similarity">
    <text evidence="1 2">Belongs to the Rab GDI family.</text>
</comment>
<dbReference type="InterPro" id="IPR036188">
    <property type="entry name" value="FAD/NAD-bd_sf"/>
</dbReference>
<dbReference type="FunCoup" id="I7LUZ1">
    <property type="interactions" value="443"/>
</dbReference>
<dbReference type="OrthoDB" id="9446342at2759"/>
<dbReference type="GeneID" id="7830843"/>
<dbReference type="KEGG" id="tet:TTHERM_00189080"/>
<dbReference type="OMA" id="FETKAKM"/>
<dbReference type="GO" id="GO:0015031">
    <property type="term" value="P:protein transport"/>
    <property type="evidence" value="ECO:0007669"/>
    <property type="project" value="InterPro"/>
</dbReference>
<dbReference type="SUPFAM" id="SSF51905">
    <property type="entry name" value="FAD/NAD(P)-binding domain"/>
    <property type="match status" value="2"/>
</dbReference>
<accession>I7LUZ1</accession>
<dbReference type="PANTHER" id="PTHR11787">
    <property type="entry name" value="RAB GDP-DISSOCIATION INHIBITOR"/>
    <property type="match status" value="1"/>
</dbReference>
<gene>
    <name evidence="3" type="ORF">TTHERM_00189080</name>
</gene>
<evidence type="ECO:0000313" key="3">
    <source>
        <dbReference type="EMBL" id="EAR96339.1"/>
    </source>
</evidence>
<organism evidence="3 4">
    <name type="scientific">Tetrahymena thermophila (strain SB210)</name>
    <dbReference type="NCBI Taxonomy" id="312017"/>
    <lineage>
        <taxon>Eukaryota</taxon>
        <taxon>Sar</taxon>
        <taxon>Alveolata</taxon>
        <taxon>Ciliophora</taxon>
        <taxon>Intramacronucleata</taxon>
        <taxon>Oligohymenophorea</taxon>
        <taxon>Hymenostomatida</taxon>
        <taxon>Tetrahymenina</taxon>
        <taxon>Tetrahymenidae</taxon>
        <taxon>Tetrahymena</taxon>
    </lineage>
</organism>
<dbReference type="PANTHER" id="PTHR11787:SF8">
    <property type="entry name" value="RAB GDP DISSOCIATION INHIBITOR"/>
    <property type="match status" value="1"/>
</dbReference>